<dbReference type="PRINTS" id="PR00069">
    <property type="entry name" value="ALDKETRDTASE"/>
</dbReference>
<dbReference type="Pfam" id="PF00248">
    <property type="entry name" value="Aldo_ket_red"/>
    <property type="match status" value="1"/>
</dbReference>
<feature type="domain" description="NADP-dependent oxidoreductase" evidence="4">
    <location>
        <begin position="16"/>
        <end position="262"/>
    </location>
</feature>
<proteinExistence type="inferred from homology"/>
<dbReference type="GeneID" id="34614582"/>
<dbReference type="InterPro" id="IPR036812">
    <property type="entry name" value="NAD(P)_OxRdtase_dom_sf"/>
</dbReference>
<protein>
    <recommendedName>
        <fullName evidence="4">NADP-dependent oxidoreductase domain-containing protein</fullName>
    </recommendedName>
</protein>
<organism evidence="5 6">
    <name type="scientific">Penicilliopsis zonata CBS 506.65</name>
    <dbReference type="NCBI Taxonomy" id="1073090"/>
    <lineage>
        <taxon>Eukaryota</taxon>
        <taxon>Fungi</taxon>
        <taxon>Dikarya</taxon>
        <taxon>Ascomycota</taxon>
        <taxon>Pezizomycotina</taxon>
        <taxon>Eurotiomycetes</taxon>
        <taxon>Eurotiomycetidae</taxon>
        <taxon>Eurotiales</taxon>
        <taxon>Aspergillaceae</taxon>
        <taxon>Penicilliopsis</taxon>
    </lineage>
</organism>
<keyword evidence="3" id="KW-0560">Oxidoreductase</keyword>
<dbReference type="Gene3D" id="3.20.20.100">
    <property type="entry name" value="NADP-dependent oxidoreductase domain"/>
    <property type="match status" value="1"/>
</dbReference>
<dbReference type="PANTHER" id="PTHR43827:SF3">
    <property type="entry name" value="NADP-DEPENDENT OXIDOREDUCTASE DOMAIN-CONTAINING PROTEIN"/>
    <property type="match status" value="1"/>
</dbReference>
<dbReference type="OrthoDB" id="416253at2759"/>
<sequence length="277" mass="30535">MIPTKQLNDGTAIPILAIGTGKSEDHKNYVGQDCRASLTQALKLGIRHIDTGERFENEKYVGEVKQDAYLSVKLGNTRLPAKRIEESLALLQTSAVDLYMVHSSKTLLSLLGIPRGWAEMEQVHAAGKAKSIGVASFTYQDLEELLSSCKVKPSVFQTEFHPYVYTANQPLLELCARHEITVSCFGTLVPLYKHVGPVDEAVAQIAEQTGLSRAQVLMKWALQVSKGIVVMRSGKEEHMKEAVEAVTGPPLAEEQIAAITEAGRGHHFRRYQKHMDG</sequence>
<accession>A0A1L9S8P9</accession>
<evidence type="ECO:0000313" key="5">
    <source>
        <dbReference type="EMBL" id="OJJ43530.1"/>
    </source>
</evidence>
<evidence type="ECO:0000256" key="3">
    <source>
        <dbReference type="ARBA" id="ARBA00023002"/>
    </source>
</evidence>
<evidence type="ECO:0000313" key="6">
    <source>
        <dbReference type="Proteomes" id="UP000184188"/>
    </source>
</evidence>
<dbReference type="SUPFAM" id="SSF51430">
    <property type="entry name" value="NAD(P)-linked oxidoreductase"/>
    <property type="match status" value="1"/>
</dbReference>
<keyword evidence="6" id="KW-1185">Reference proteome</keyword>
<dbReference type="PANTHER" id="PTHR43827">
    <property type="entry name" value="2,5-DIKETO-D-GLUCONIC ACID REDUCTASE"/>
    <property type="match status" value="1"/>
</dbReference>
<dbReference type="RefSeq" id="XP_022578040.1">
    <property type="nucleotide sequence ID" value="XM_022728118.1"/>
</dbReference>
<keyword evidence="2" id="KW-0521">NADP</keyword>
<dbReference type="VEuPathDB" id="FungiDB:ASPZODRAFT_28199"/>
<evidence type="ECO:0000256" key="1">
    <source>
        <dbReference type="ARBA" id="ARBA00007905"/>
    </source>
</evidence>
<evidence type="ECO:0000259" key="4">
    <source>
        <dbReference type="Pfam" id="PF00248"/>
    </source>
</evidence>
<name>A0A1L9S8P9_9EURO</name>
<dbReference type="InterPro" id="IPR023210">
    <property type="entry name" value="NADP_OxRdtase_dom"/>
</dbReference>
<gene>
    <name evidence="5" type="ORF">ASPZODRAFT_28199</name>
</gene>
<dbReference type="Proteomes" id="UP000184188">
    <property type="component" value="Unassembled WGS sequence"/>
</dbReference>
<comment type="similarity">
    <text evidence="1">Belongs to the aldo/keto reductase family.</text>
</comment>
<dbReference type="InterPro" id="IPR020471">
    <property type="entry name" value="AKR"/>
</dbReference>
<reference evidence="6" key="1">
    <citation type="journal article" date="2017" name="Genome Biol.">
        <title>Comparative genomics reveals high biological diversity and specific adaptations in the industrially and medically important fungal genus Aspergillus.</title>
        <authorList>
            <person name="de Vries R.P."/>
            <person name="Riley R."/>
            <person name="Wiebenga A."/>
            <person name="Aguilar-Osorio G."/>
            <person name="Amillis S."/>
            <person name="Uchima C.A."/>
            <person name="Anderluh G."/>
            <person name="Asadollahi M."/>
            <person name="Askin M."/>
            <person name="Barry K."/>
            <person name="Battaglia E."/>
            <person name="Bayram O."/>
            <person name="Benocci T."/>
            <person name="Braus-Stromeyer S.A."/>
            <person name="Caldana C."/>
            <person name="Canovas D."/>
            <person name="Cerqueira G.C."/>
            <person name="Chen F."/>
            <person name="Chen W."/>
            <person name="Choi C."/>
            <person name="Clum A."/>
            <person name="Dos Santos R.A."/>
            <person name="Damasio A.R."/>
            <person name="Diallinas G."/>
            <person name="Emri T."/>
            <person name="Fekete E."/>
            <person name="Flipphi M."/>
            <person name="Freyberg S."/>
            <person name="Gallo A."/>
            <person name="Gournas C."/>
            <person name="Habgood R."/>
            <person name="Hainaut M."/>
            <person name="Harispe M.L."/>
            <person name="Henrissat B."/>
            <person name="Hilden K.S."/>
            <person name="Hope R."/>
            <person name="Hossain A."/>
            <person name="Karabika E."/>
            <person name="Karaffa L."/>
            <person name="Karanyi Z."/>
            <person name="Krasevec N."/>
            <person name="Kuo A."/>
            <person name="Kusch H."/>
            <person name="LaButti K."/>
            <person name="Lagendijk E.L."/>
            <person name="Lapidus A."/>
            <person name="Levasseur A."/>
            <person name="Lindquist E."/>
            <person name="Lipzen A."/>
            <person name="Logrieco A.F."/>
            <person name="MacCabe A."/>
            <person name="Maekelae M.R."/>
            <person name="Malavazi I."/>
            <person name="Melin P."/>
            <person name="Meyer V."/>
            <person name="Mielnichuk N."/>
            <person name="Miskei M."/>
            <person name="Molnar A.P."/>
            <person name="Mule G."/>
            <person name="Ngan C.Y."/>
            <person name="Orejas M."/>
            <person name="Orosz E."/>
            <person name="Ouedraogo J.P."/>
            <person name="Overkamp K.M."/>
            <person name="Park H.-S."/>
            <person name="Perrone G."/>
            <person name="Piumi F."/>
            <person name="Punt P.J."/>
            <person name="Ram A.F."/>
            <person name="Ramon A."/>
            <person name="Rauscher S."/>
            <person name="Record E."/>
            <person name="Riano-Pachon D.M."/>
            <person name="Robert V."/>
            <person name="Roehrig J."/>
            <person name="Ruller R."/>
            <person name="Salamov A."/>
            <person name="Salih N.S."/>
            <person name="Samson R.A."/>
            <person name="Sandor E."/>
            <person name="Sanguinetti M."/>
            <person name="Schuetze T."/>
            <person name="Sepcic K."/>
            <person name="Shelest E."/>
            <person name="Sherlock G."/>
            <person name="Sophianopoulou V."/>
            <person name="Squina F.M."/>
            <person name="Sun H."/>
            <person name="Susca A."/>
            <person name="Todd R.B."/>
            <person name="Tsang A."/>
            <person name="Unkles S.E."/>
            <person name="van de Wiele N."/>
            <person name="van Rossen-Uffink D."/>
            <person name="Oliveira J.V."/>
            <person name="Vesth T.C."/>
            <person name="Visser J."/>
            <person name="Yu J.-H."/>
            <person name="Zhou M."/>
            <person name="Andersen M.R."/>
            <person name="Archer D.B."/>
            <person name="Baker S.E."/>
            <person name="Benoit I."/>
            <person name="Brakhage A.A."/>
            <person name="Braus G.H."/>
            <person name="Fischer R."/>
            <person name="Frisvad J.C."/>
            <person name="Goldman G.H."/>
            <person name="Houbraken J."/>
            <person name="Oakley B."/>
            <person name="Pocsi I."/>
            <person name="Scazzocchio C."/>
            <person name="Seiboth B."/>
            <person name="vanKuyk P.A."/>
            <person name="Wortman J."/>
            <person name="Dyer P.S."/>
            <person name="Grigoriev I.V."/>
        </authorList>
    </citation>
    <scope>NUCLEOTIDE SEQUENCE [LARGE SCALE GENOMIC DNA]</scope>
    <source>
        <strain evidence="6">CBS 506.65</strain>
    </source>
</reference>
<dbReference type="EMBL" id="KV878351">
    <property type="protein sequence ID" value="OJJ43530.1"/>
    <property type="molecule type" value="Genomic_DNA"/>
</dbReference>
<evidence type="ECO:0000256" key="2">
    <source>
        <dbReference type="ARBA" id="ARBA00022857"/>
    </source>
</evidence>
<dbReference type="GO" id="GO:0016616">
    <property type="term" value="F:oxidoreductase activity, acting on the CH-OH group of donors, NAD or NADP as acceptor"/>
    <property type="evidence" value="ECO:0007669"/>
    <property type="project" value="UniProtKB-ARBA"/>
</dbReference>
<dbReference type="AlphaFoldDB" id="A0A1L9S8P9"/>
<dbReference type="STRING" id="1073090.A0A1L9S8P9"/>